<protein>
    <submittedName>
        <fullName evidence="1">Uncharacterized protein</fullName>
    </submittedName>
</protein>
<dbReference type="Proteomes" id="UP001482620">
    <property type="component" value="Unassembled WGS sequence"/>
</dbReference>
<accession>A0ABV0TAG6</accession>
<name>A0ABV0TAG6_9TELE</name>
<evidence type="ECO:0000313" key="1">
    <source>
        <dbReference type="EMBL" id="MEQ2229877.1"/>
    </source>
</evidence>
<evidence type="ECO:0000313" key="2">
    <source>
        <dbReference type="Proteomes" id="UP001482620"/>
    </source>
</evidence>
<gene>
    <name evidence="1" type="ORF">ILYODFUR_023449</name>
</gene>
<sequence length="130" mass="15007">MLKERPQRITQQLHHSVFKKFFSETFYYSNFNKPVKTKRAEAKLRHLPLSFLREQTDEVLTLLVQVLQLHTAVCLQRRNLHTLCGSLVLPFFSSFQLHLPNRPAAAGLKLNLSGSTDNNLSSCFRPKLSQ</sequence>
<organism evidence="1 2">
    <name type="scientific">Ilyodon furcidens</name>
    <name type="common">goldbreast splitfin</name>
    <dbReference type="NCBI Taxonomy" id="33524"/>
    <lineage>
        <taxon>Eukaryota</taxon>
        <taxon>Metazoa</taxon>
        <taxon>Chordata</taxon>
        <taxon>Craniata</taxon>
        <taxon>Vertebrata</taxon>
        <taxon>Euteleostomi</taxon>
        <taxon>Actinopterygii</taxon>
        <taxon>Neopterygii</taxon>
        <taxon>Teleostei</taxon>
        <taxon>Neoteleostei</taxon>
        <taxon>Acanthomorphata</taxon>
        <taxon>Ovalentaria</taxon>
        <taxon>Atherinomorphae</taxon>
        <taxon>Cyprinodontiformes</taxon>
        <taxon>Goodeidae</taxon>
        <taxon>Ilyodon</taxon>
    </lineage>
</organism>
<keyword evidence="2" id="KW-1185">Reference proteome</keyword>
<proteinExistence type="predicted"/>
<comment type="caution">
    <text evidence="1">The sequence shown here is derived from an EMBL/GenBank/DDBJ whole genome shotgun (WGS) entry which is preliminary data.</text>
</comment>
<reference evidence="1 2" key="1">
    <citation type="submission" date="2021-06" db="EMBL/GenBank/DDBJ databases">
        <authorList>
            <person name="Palmer J.M."/>
        </authorList>
    </citation>
    <scope>NUCLEOTIDE SEQUENCE [LARGE SCALE GENOMIC DNA]</scope>
    <source>
        <strain evidence="2">if_2019</strain>
        <tissue evidence="1">Muscle</tissue>
    </source>
</reference>
<dbReference type="EMBL" id="JAHRIQ010025856">
    <property type="protein sequence ID" value="MEQ2229877.1"/>
    <property type="molecule type" value="Genomic_DNA"/>
</dbReference>